<reference evidence="2" key="2">
    <citation type="journal article" date="2023" name="Int. J. Mol. Sci.">
        <title>De Novo Assembly and Annotation of 11 Diverse Shrub Willow (Salix) Genomes Reveals Novel Gene Organization in Sex-Linked Regions.</title>
        <authorList>
            <person name="Hyden B."/>
            <person name="Feng K."/>
            <person name="Yates T.B."/>
            <person name="Jawdy S."/>
            <person name="Cereghino C."/>
            <person name="Smart L.B."/>
            <person name="Muchero W."/>
        </authorList>
    </citation>
    <scope>NUCLEOTIDE SEQUENCE</scope>
    <source>
        <tissue evidence="2">Shoot tip</tissue>
    </source>
</reference>
<keyword evidence="1" id="KW-1133">Transmembrane helix</keyword>
<dbReference type="AlphaFoldDB" id="A0A9Q0X0H1"/>
<keyword evidence="1" id="KW-0812">Transmembrane</keyword>
<dbReference type="Proteomes" id="UP001151752">
    <property type="component" value="Chromosome 16"/>
</dbReference>
<sequence length="90" mass="10838">MVQRVLSQRYLKVVRIQALVAPSQLKWIKGRRWRWRWCGESCKYFLIGRSNFNYFIGNGIKFGFTLIVTVLFCQRTSKRRTSMRRLSCEL</sequence>
<name>A0A9Q0X0H1_9ROSI</name>
<keyword evidence="1" id="KW-0472">Membrane</keyword>
<evidence type="ECO:0000313" key="2">
    <source>
        <dbReference type="EMBL" id="KAJ6776524.1"/>
    </source>
</evidence>
<proteinExistence type="predicted"/>
<protein>
    <submittedName>
        <fullName evidence="2">Uncharacterized protein</fullName>
    </submittedName>
</protein>
<dbReference type="EMBL" id="JAPFFM010000001">
    <property type="protein sequence ID" value="KAJ6776524.1"/>
    <property type="molecule type" value="Genomic_DNA"/>
</dbReference>
<reference evidence="2" key="1">
    <citation type="submission" date="2022-11" db="EMBL/GenBank/DDBJ databases">
        <authorList>
            <person name="Hyden B.L."/>
            <person name="Feng K."/>
            <person name="Yates T."/>
            <person name="Jawdy S."/>
            <person name="Smart L.B."/>
            <person name="Muchero W."/>
        </authorList>
    </citation>
    <scope>NUCLEOTIDE SEQUENCE</scope>
    <source>
        <tissue evidence="2">Shoot tip</tissue>
    </source>
</reference>
<gene>
    <name evidence="2" type="ORF">OIU74_000661</name>
</gene>
<evidence type="ECO:0000256" key="1">
    <source>
        <dbReference type="SAM" id="Phobius"/>
    </source>
</evidence>
<evidence type="ECO:0000313" key="3">
    <source>
        <dbReference type="Proteomes" id="UP001151752"/>
    </source>
</evidence>
<organism evidence="2 3">
    <name type="scientific">Salix koriyanagi</name>
    <dbReference type="NCBI Taxonomy" id="2511006"/>
    <lineage>
        <taxon>Eukaryota</taxon>
        <taxon>Viridiplantae</taxon>
        <taxon>Streptophyta</taxon>
        <taxon>Embryophyta</taxon>
        <taxon>Tracheophyta</taxon>
        <taxon>Spermatophyta</taxon>
        <taxon>Magnoliopsida</taxon>
        <taxon>eudicotyledons</taxon>
        <taxon>Gunneridae</taxon>
        <taxon>Pentapetalae</taxon>
        <taxon>rosids</taxon>
        <taxon>fabids</taxon>
        <taxon>Malpighiales</taxon>
        <taxon>Salicaceae</taxon>
        <taxon>Saliceae</taxon>
        <taxon>Salix</taxon>
    </lineage>
</organism>
<keyword evidence="3" id="KW-1185">Reference proteome</keyword>
<feature type="transmembrane region" description="Helical" evidence="1">
    <location>
        <begin position="54"/>
        <end position="73"/>
    </location>
</feature>
<comment type="caution">
    <text evidence="2">The sequence shown here is derived from an EMBL/GenBank/DDBJ whole genome shotgun (WGS) entry which is preliminary data.</text>
</comment>
<accession>A0A9Q0X0H1</accession>